<comment type="caution">
    <text evidence="1">The sequence shown here is derived from an EMBL/GenBank/DDBJ whole genome shotgun (WGS) entry which is preliminary data.</text>
</comment>
<evidence type="ECO:0000313" key="1">
    <source>
        <dbReference type="EMBL" id="GBM54653.1"/>
    </source>
</evidence>
<reference evidence="1 2" key="1">
    <citation type="journal article" date="2019" name="Sci. Rep.">
        <title>Orb-weaving spider Araneus ventricosus genome elucidates the spidroin gene catalogue.</title>
        <authorList>
            <person name="Kono N."/>
            <person name="Nakamura H."/>
            <person name="Ohtoshi R."/>
            <person name="Moran D.A.P."/>
            <person name="Shinohara A."/>
            <person name="Yoshida Y."/>
            <person name="Fujiwara M."/>
            <person name="Mori M."/>
            <person name="Tomita M."/>
            <person name="Arakawa K."/>
        </authorList>
    </citation>
    <scope>NUCLEOTIDE SEQUENCE [LARGE SCALE GENOMIC DNA]</scope>
</reference>
<organism evidence="1 2">
    <name type="scientific">Araneus ventricosus</name>
    <name type="common">Orbweaver spider</name>
    <name type="synonym">Epeira ventricosa</name>
    <dbReference type="NCBI Taxonomy" id="182803"/>
    <lineage>
        <taxon>Eukaryota</taxon>
        <taxon>Metazoa</taxon>
        <taxon>Ecdysozoa</taxon>
        <taxon>Arthropoda</taxon>
        <taxon>Chelicerata</taxon>
        <taxon>Arachnida</taxon>
        <taxon>Araneae</taxon>
        <taxon>Araneomorphae</taxon>
        <taxon>Entelegynae</taxon>
        <taxon>Araneoidea</taxon>
        <taxon>Araneidae</taxon>
        <taxon>Araneus</taxon>
    </lineage>
</organism>
<keyword evidence="2" id="KW-1185">Reference proteome</keyword>
<gene>
    <name evidence="1" type="ORF">AVEN_212064_1</name>
</gene>
<sequence length="103" mass="11389">MNIRSPTTYEIASLENPRTPIGVHHTFALKEFGQNHSNAPIQKISDCWFLVRTTVEPEGEIVANAFPPQLTSAAPPTGSVCNALLEKDKRTTQPRNSSHHVQN</sequence>
<accession>A0A4Y2GM91</accession>
<dbReference type="EMBL" id="BGPR01178443">
    <property type="protein sequence ID" value="GBM54653.1"/>
    <property type="molecule type" value="Genomic_DNA"/>
</dbReference>
<protein>
    <submittedName>
        <fullName evidence="1">Uncharacterized protein</fullName>
    </submittedName>
</protein>
<evidence type="ECO:0000313" key="2">
    <source>
        <dbReference type="Proteomes" id="UP000499080"/>
    </source>
</evidence>
<dbReference type="AlphaFoldDB" id="A0A4Y2GM91"/>
<name>A0A4Y2GM91_ARAVE</name>
<dbReference type="Proteomes" id="UP000499080">
    <property type="component" value="Unassembled WGS sequence"/>
</dbReference>
<proteinExistence type="predicted"/>